<evidence type="ECO:0000313" key="5">
    <source>
        <dbReference type="Proteomes" id="UP000070258"/>
    </source>
</evidence>
<dbReference type="Pfam" id="PF01370">
    <property type="entry name" value="Epimerase"/>
    <property type="match status" value="1"/>
</dbReference>
<organism evidence="4 5">
    <name type="scientific">Tsukamurella pseudospumae</name>
    <dbReference type="NCBI Taxonomy" id="239498"/>
    <lineage>
        <taxon>Bacteria</taxon>
        <taxon>Bacillati</taxon>
        <taxon>Actinomycetota</taxon>
        <taxon>Actinomycetes</taxon>
        <taxon>Mycobacteriales</taxon>
        <taxon>Tsukamurellaceae</taxon>
        <taxon>Tsukamurella</taxon>
    </lineage>
</organism>
<dbReference type="InterPro" id="IPR036291">
    <property type="entry name" value="NAD(P)-bd_dom_sf"/>
</dbReference>
<dbReference type="Proteomes" id="UP000070409">
    <property type="component" value="Unassembled WGS sequence"/>
</dbReference>
<protein>
    <submittedName>
        <fullName evidence="4">Epimerase</fullName>
    </submittedName>
</protein>
<keyword evidence="6" id="KW-1185">Reference proteome</keyword>
<evidence type="ECO:0000313" key="4">
    <source>
        <dbReference type="EMBL" id="KXP04187.1"/>
    </source>
</evidence>
<reference evidence="3 6" key="1">
    <citation type="submission" date="2016-02" db="EMBL/GenBank/DDBJ databases">
        <authorList>
            <person name="Teng J.L."/>
            <person name="Tang Y."/>
            <person name="Huang Y."/>
            <person name="Guo F."/>
            <person name="Wei W."/>
            <person name="Chen J.H."/>
            <person name="Wong S.Y."/>
            <person name="Lau S.K."/>
            <person name="Woo P.C."/>
        </authorList>
    </citation>
    <scope>NUCLEOTIDE SEQUENCE [LARGE SCALE GENOMIC DNA]</scope>
    <source>
        <strain evidence="3 6">JCM 13375</strain>
    </source>
</reference>
<dbReference type="STRING" id="239498.AXK60_17310"/>
<dbReference type="EMBL" id="LSRF01000058">
    <property type="protein sequence ID" value="KXP04187.1"/>
    <property type="molecule type" value="Genomic_DNA"/>
</dbReference>
<dbReference type="InterPro" id="IPR001509">
    <property type="entry name" value="Epimerase_deHydtase"/>
</dbReference>
<dbReference type="PANTHER" id="PTHR14097">
    <property type="entry name" value="OXIDOREDUCTASE HTATIP2"/>
    <property type="match status" value="1"/>
</dbReference>
<dbReference type="SUPFAM" id="SSF51735">
    <property type="entry name" value="NAD(P)-binding Rossmann-fold domains"/>
    <property type="match status" value="1"/>
</dbReference>
<sequence length="223" mass="23907">MTRVIVFGATGLLGQGVLEACLQAPDVTEVLVVARSTTGREHPKLREIEHRDFTDYSAVADRLVGYDGCFFCLGTTSAGKQEAQYRIANRDIPIAAARAVLAANPEAAFCYVSGAGTDAGSRLMWARVKGETENALLALGTGTYMFRPAIILPLPGARLRSRLNTALYAVIVPAAPLLRRMIPDRITSAVEVGRAMIRTAEIRPPDRVLENARIVALSASSAP</sequence>
<reference evidence="5" key="3">
    <citation type="submission" date="2016-02" db="EMBL/GenBank/DDBJ databases">
        <authorList>
            <person name="Wen L."/>
            <person name="He K."/>
            <person name="Yang H."/>
        </authorList>
    </citation>
    <scope>NUCLEOTIDE SEQUENCE [LARGE SCALE GENOMIC DNA]</scope>
    <source>
        <strain evidence="5">JCM 15929</strain>
    </source>
</reference>
<dbReference type="PANTHER" id="PTHR14097:SF8">
    <property type="entry name" value="NAD(P)-BINDING DOMAIN-CONTAINING PROTEIN"/>
    <property type="match status" value="1"/>
</dbReference>
<comment type="subcellular location">
    <subcellularLocation>
        <location evidence="1">Membrane</location>
    </subcellularLocation>
</comment>
<proteinExistence type="predicted"/>
<evidence type="ECO:0000313" key="3">
    <source>
        <dbReference type="EMBL" id="KXO89424.1"/>
    </source>
</evidence>
<evidence type="ECO:0000313" key="6">
    <source>
        <dbReference type="Proteomes" id="UP000070409"/>
    </source>
</evidence>
<gene>
    <name evidence="4" type="ORF">AXK60_17310</name>
    <name evidence="3" type="ORF">AXK61_11950</name>
</gene>
<dbReference type="AlphaFoldDB" id="A0A138A175"/>
<evidence type="ECO:0000256" key="1">
    <source>
        <dbReference type="ARBA" id="ARBA00004370"/>
    </source>
</evidence>
<dbReference type="GO" id="GO:0016020">
    <property type="term" value="C:membrane"/>
    <property type="evidence" value="ECO:0007669"/>
    <property type="project" value="UniProtKB-SubCell"/>
</dbReference>
<dbReference type="Gene3D" id="3.40.50.720">
    <property type="entry name" value="NAD(P)-binding Rossmann-like Domain"/>
    <property type="match status" value="1"/>
</dbReference>
<feature type="domain" description="NAD-dependent epimerase/dehydratase" evidence="2">
    <location>
        <begin position="4"/>
        <end position="106"/>
    </location>
</feature>
<comment type="caution">
    <text evidence="4">The sequence shown here is derived from an EMBL/GenBank/DDBJ whole genome shotgun (WGS) entry which is preliminary data.</text>
</comment>
<dbReference type="OrthoDB" id="9798632at2"/>
<reference evidence="4" key="2">
    <citation type="submission" date="2016-02" db="EMBL/GenBank/DDBJ databases">
        <authorList>
            <person name="Teng J.L."/>
            <person name="Yang Y."/>
            <person name="Huang Y."/>
            <person name="Guo F."/>
            <person name="Wei W."/>
            <person name="Chen J.H."/>
            <person name="Wong S.Y."/>
            <person name="Lau S.K."/>
            <person name="Woo P.C."/>
        </authorList>
    </citation>
    <scope>NUCLEOTIDE SEQUENCE</scope>
    <source>
        <strain evidence="4">JCM 15929</strain>
    </source>
</reference>
<accession>A0A138A175</accession>
<evidence type="ECO:0000259" key="2">
    <source>
        <dbReference type="Pfam" id="PF01370"/>
    </source>
</evidence>
<dbReference type="Proteomes" id="UP000070258">
    <property type="component" value="Unassembled WGS sequence"/>
</dbReference>
<name>A0A138A175_9ACTN</name>
<dbReference type="EMBL" id="LSRE01000050">
    <property type="protein sequence ID" value="KXO89424.1"/>
    <property type="molecule type" value="Genomic_DNA"/>
</dbReference>